<dbReference type="GO" id="GO:0004674">
    <property type="term" value="F:protein serine/threonine kinase activity"/>
    <property type="evidence" value="ECO:0007669"/>
    <property type="project" value="UniProtKB-KW"/>
</dbReference>
<keyword evidence="5" id="KW-0723">Serine/threonine-protein kinase</keyword>
<evidence type="ECO:0000256" key="12">
    <source>
        <dbReference type="ARBA" id="ARBA00022741"/>
    </source>
</evidence>
<dbReference type="STRING" id="4537.A0A0E0MHZ4"/>
<dbReference type="PROSITE" id="PS50011">
    <property type="entry name" value="PROTEIN_KINASE_DOM"/>
    <property type="match status" value="2"/>
</dbReference>
<dbReference type="PANTHER" id="PTHR46146:SF7">
    <property type="entry name" value="OS11G0664000 PROTEIN"/>
    <property type="match status" value="1"/>
</dbReference>
<name>A0A0E0MHZ4_ORYPU</name>
<evidence type="ECO:0000256" key="17">
    <source>
        <dbReference type="ARBA" id="ARBA00023054"/>
    </source>
</evidence>
<evidence type="ECO:0000256" key="20">
    <source>
        <dbReference type="ARBA" id="ARBA00023180"/>
    </source>
</evidence>
<feature type="compositionally biased region" description="Basic and acidic residues" evidence="24">
    <location>
        <begin position="1846"/>
        <end position="1857"/>
    </location>
</feature>
<dbReference type="InterPro" id="IPR036537">
    <property type="entry name" value="Adaptor_Cbl_N_dom_sf"/>
</dbReference>
<dbReference type="GO" id="GO:0005886">
    <property type="term" value="C:plasma membrane"/>
    <property type="evidence" value="ECO:0007669"/>
    <property type="project" value="UniProtKB-SubCell"/>
</dbReference>
<keyword evidence="14" id="KW-0611">Plant defense</keyword>
<evidence type="ECO:0000256" key="1">
    <source>
        <dbReference type="ARBA" id="ARBA00004162"/>
    </source>
</evidence>
<evidence type="ECO:0000256" key="4">
    <source>
        <dbReference type="ARBA" id="ARBA00022475"/>
    </source>
</evidence>
<keyword evidence="16" id="KW-1133">Transmembrane helix</keyword>
<dbReference type="PROSITE" id="PS00108">
    <property type="entry name" value="PROTEIN_KINASE_ST"/>
    <property type="match status" value="2"/>
</dbReference>
<dbReference type="Pfam" id="PF00069">
    <property type="entry name" value="Pkinase"/>
    <property type="match status" value="2"/>
</dbReference>
<keyword evidence="8" id="KW-0808">Transferase</keyword>
<dbReference type="Gramene" id="OPUNC11G18660.2">
    <property type="protein sequence ID" value="OPUNC11G18660.2"/>
    <property type="gene ID" value="OPUNC11G18660"/>
</dbReference>
<evidence type="ECO:0000256" key="11">
    <source>
        <dbReference type="ARBA" id="ARBA00022737"/>
    </source>
</evidence>
<dbReference type="InterPro" id="IPR055414">
    <property type="entry name" value="LRR_R13L4/SHOC2-like"/>
</dbReference>
<dbReference type="PROSITE" id="PS00107">
    <property type="entry name" value="PROTEIN_KINASE_ATP"/>
    <property type="match status" value="1"/>
</dbReference>
<evidence type="ECO:0000256" key="2">
    <source>
        <dbReference type="ARBA" id="ARBA00008894"/>
    </source>
</evidence>
<evidence type="ECO:0000313" key="26">
    <source>
        <dbReference type="EnsemblPlants" id="OPUNC11G18660.2"/>
    </source>
</evidence>
<reference evidence="26" key="1">
    <citation type="submission" date="2015-04" db="UniProtKB">
        <authorList>
            <consortium name="EnsemblPlants"/>
        </authorList>
    </citation>
    <scope>IDENTIFICATION</scope>
</reference>
<dbReference type="InterPro" id="IPR036388">
    <property type="entry name" value="WH-like_DNA-bd_sf"/>
</dbReference>
<dbReference type="GO" id="GO:0005524">
    <property type="term" value="F:ATP binding"/>
    <property type="evidence" value="ECO:0007669"/>
    <property type="project" value="UniProtKB-UniRule"/>
</dbReference>
<dbReference type="GO" id="GO:0002758">
    <property type="term" value="P:innate immune response-activating signaling pathway"/>
    <property type="evidence" value="ECO:0007669"/>
    <property type="project" value="UniProtKB-ARBA"/>
</dbReference>
<dbReference type="Proteomes" id="UP000026962">
    <property type="component" value="Chromosome 11"/>
</dbReference>
<comment type="catalytic activity">
    <reaction evidence="21">
        <text>L-threonyl-[protein] + ATP = O-phospho-L-threonyl-[protein] + ADP + H(+)</text>
        <dbReference type="Rhea" id="RHEA:46608"/>
        <dbReference type="Rhea" id="RHEA-COMP:11060"/>
        <dbReference type="Rhea" id="RHEA-COMP:11605"/>
        <dbReference type="ChEBI" id="CHEBI:15378"/>
        <dbReference type="ChEBI" id="CHEBI:30013"/>
        <dbReference type="ChEBI" id="CHEBI:30616"/>
        <dbReference type="ChEBI" id="CHEBI:61977"/>
        <dbReference type="ChEBI" id="CHEBI:456216"/>
        <dbReference type="EC" id="2.7.11.1"/>
    </reaction>
</comment>
<keyword evidence="27" id="KW-1185">Reference proteome</keyword>
<dbReference type="EnsemblPlants" id="OPUNC11G18660.2">
    <property type="protein sequence ID" value="OPUNC11G18660.2"/>
    <property type="gene ID" value="OPUNC11G18660"/>
</dbReference>
<dbReference type="Pfam" id="PF18052">
    <property type="entry name" value="Rx_N"/>
    <property type="match status" value="1"/>
</dbReference>
<keyword evidence="6" id="KW-0597">Phosphoprotein</keyword>
<feature type="compositionally biased region" description="Basic and acidic residues" evidence="24">
    <location>
        <begin position="922"/>
        <end position="934"/>
    </location>
</feature>
<evidence type="ECO:0000256" key="21">
    <source>
        <dbReference type="ARBA" id="ARBA00047899"/>
    </source>
</evidence>
<dbReference type="GO" id="GO:0042742">
    <property type="term" value="P:defense response to bacterium"/>
    <property type="evidence" value="ECO:0007669"/>
    <property type="project" value="UniProtKB-ARBA"/>
</dbReference>
<evidence type="ECO:0000256" key="22">
    <source>
        <dbReference type="ARBA" id="ARBA00048679"/>
    </source>
</evidence>
<dbReference type="Gene3D" id="3.40.50.300">
    <property type="entry name" value="P-loop containing nucleotide triphosphate hydrolases"/>
    <property type="match status" value="1"/>
</dbReference>
<dbReference type="GO" id="GO:0043531">
    <property type="term" value="F:ADP binding"/>
    <property type="evidence" value="ECO:0007669"/>
    <property type="project" value="InterPro"/>
</dbReference>
<comment type="similarity">
    <text evidence="2">Belongs to the disease resistance NB-LRR family.</text>
</comment>
<dbReference type="Gene3D" id="3.80.10.10">
    <property type="entry name" value="Ribonuclease Inhibitor"/>
    <property type="match status" value="1"/>
</dbReference>
<feature type="domain" description="Protein kinase" evidence="25">
    <location>
        <begin position="1531"/>
        <end position="1843"/>
    </location>
</feature>
<keyword evidence="19" id="KW-0675">Receptor</keyword>
<protein>
    <recommendedName>
        <fullName evidence="3">non-specific serine/threonine protein kinase</fullName>
        <ecNumber evidence="3">2.7.11.1</ecNumber>
    </recommendedName>
</protein>
<dbReference type="eggNOG" id="KOG1187">
    <property type="taxonomic scope" value="Eukaryota"/>
</dbReference>
<keyword evidence="20" id="KW-0325">Glycoprotein</keyword>
<dbReference type="PRINTS" id="PR00364">
    <property type="entry name" value="DISEASERSIST"/>
</dbReference>
<evidence type="ECO:0000256" key="13">
    <source>
        <dbReference type="ARBA" id="ARBA00022777"/>
    </source>
</evidence>
<dbReference type="Gene3D" id="1.20.930.20">
    <property type="entry name" value="Adaptor protein Cbl, N-terminal domain"/>
    <property type="match status" value="1"/>
</dbReference>
<dbReference type="Gene3D" id="1.20.5.4130">
    <property type="match status" value="1"/>
</dbReference>
<keyword evidence="11" id="KW-0677">Repeat</keyword>
<dbReference type="PANTHER" id="PTHR46146">
    <property type="entry name" value="SERINE/THREONINE-PROTEIN KINASE-LIKE PROTEIN CCR4"/>
    <property type="match status" value="1"/>
</dbReference>
<evidence type="ECO:0000256" key="19">
    <source>
        <dbReference type="ARBA" id="ARBA00023170"/>
    </source>
</evidence>
<dbReference type="SUPFAM" id="SSF52540">
    <property type="entry name" value="P-loop containing nucleoside triphosphate hydrolases"/>
    <property type="match status" value="1"/>
</dbReference>
<dbReference type="InterPro" id="IPR027417">
    <property type="entry name" value="P-loop_NTPase"/>
</dbReference>
<dbReference type="InterPro" id="IPR011009">
    <property type="entry name" value="Kinase-like_dom_sf"/>
</dbReference>
<evidence type="ECO:0000256" key="14">
    <source>
        <dbReference type="ARBA" id="ARBA00022821"/>
    </source>
</evidence>
<evidence type="ECO:0000256" key="16">
    <source>
        <dbReference type="ARBA" id="ARBA00022989"/>
    </source>
</evidence>
<feature type="region of interest" description="Disordered" evidence="24">
    <location>
        <begin position="922"/>
        <end position="955"/>
    </location>
</feature>
<keyword evidence="9" id="KW-0812">Transmembrane</keyword>
<evidence type="ECO:0000256" key="15">
    <source>
        <dbReference type="ARBA" id="ARBA00022840"/>
    </source>
</evidence>
<dbReference type="SUPFAM" id="SSF52058">
    <property type="entry name" value="L domain-like"/>
    <property type="match status" value="1"/>
</dbReference>
<dbReference type="Gene3D" id="1.10.10.10">
    <property type="entry name" value="Winged helix-like DNA-binding domain superfamily/Winged helix DNA-binding domain"/>
    <property type="match status" value="1"/>
</dbReference>
<evidence type="ECO:0000256" key="24">
    <source>
        <dbReference type="SAM" id="MobiDB-lite"/>
    </source>
</evidence>
<dbReference type="GO" id="GO:0009626">
    <property type="term" value="P:plant-type hypersensitive response"/>
    <property type="evidence" value="ECO:0007669"/>
    <property type="project" value="UniProtKB-ARBA"/>
</dbReference>
<keyword evidence="15 23" id="KW-0067">ATP-binding</keyword>
<dbReference type="InterPro" id="IPR041118">
    <property type="entry name" value="Rx_N"/>
</dbReference>
<feature type="binding site" evidence="23">
    <location>
        <position position="1559"/>
    </location>
    <ligand>
        <name>ATP</name>
        <dbReference type="ChEBI" id="CHEBI:30616"/>
    </ligand>
</feature>
<keyword evidence="18" id="KW-0472">Membrane</keyword>
<dbReference type="GO" id="GO:0007166">
    <property type="term" value="P:cell surface receptor signaling pathway"/>
    <property type="evidence" value="ECO:0007669"/>
    <property type="project" value="InterPro"/>
</dbReference>
<feature type="compositionally biased region" description="Basic and acidic residues" evidence="24">
    <location>
        <begin position="946"/>
        <end position="955"/>
    </location>
</feature>
<keyword evidence="13" id="KW-0418">Kinase</keyword>
<comment type="catalytic activity">
    <reaction evidence="22">
        <text>L-seryl-[protein] + ATP = O-phospho-L-seryl-[protein] + ADP + H(+)</text>
        <dbReference type="Rhea" id="RHEA:17989"/>
        <dbReference type="Rhea" id="RHEA-COMP:9863"/>
        <dbReference type="Rhea" id="RHEA-COMP:11604"/>
        <dbReference type="ChEBI" id="CHEBI:15378"/>
        <dbReference type="ChEBI" id="CHEBI:29999"/>
        <dbReference type="ChEBI" id="CHEBI:30616"/>
        <dbReference type="ChEBI" id="CHEBI:83421"/>
        <dbReference type="ChEBI" id="CHEBI:456216"/>
        <dbReference type="EC" id="2.7.11.1"/>
    </reaction>
</comment>
<reference evidence="26" key="2">
    <citation type="submission" date="2018-05" db="EMBL/GenBank/DDBJ databases">
        <title>OpunRS2 (Oryza punctata Reference Sequence Version 2).</title>
        <authorList>
            <person name="Zhang J."/>
            <person name="Kudrna D."/>
            <person name="Lee S."/>
            <person name="Talag J."/>
            <person name="Welchert J."/>
            <person name="Wing R.A."/>
        </authorList>
    </citation>
    <scope>NUCLEOTIDE SEQUENCE [LARGE SCALE GENOMIC DNA]</scope>
</reference>
<dbReference type="InterPro" id="IPR008271">
    <property type="entry name" value="Ser/Thr_kinase_AS"/>
</dbReference>
<keyword evidence="4" id="KW-1003">Cell membrane</keyword>
<proteinExistence type="inferred from homology"/>
<dbReference type="SMART" id="SM00220">
    <property type="entry name" value="S_TKc"/>
    <property type="match status" value="2"/>
</dbReference>
<dbReference type="EC" id="2.7.11.1" evidence="3"/>
<evidence type="ECO:0000256" key="8">
    <source>
        <dbReference type="ARBA" id="ARBA00022679"/>
    </source>
</evidence>
<dbReference type="InterPro" id="IPR002182">
    <property type="entry name" value="NB-ARC"/>
</dbReference>
<dbReference type="Gene3D" id="3.30.200.20">
    <property type="entry name" value="Phosphorylase Kinase, domain 1"/>
    <property type="match status" value="2"/>
</dbReference>
<evidence type="ECO:0000259" key="25">
    <source>
        <dbReference type="PROSITE" id="PS50011"/>
    </source>
</evidence>
<accession>A0A0E0MHZ4</accession>
<organism evidence="26">
    <name type="scientific">Oryza punctata</name>
    <name type="common">Red rice</name>
    <dbReference type="NCBI Taxonomy" id="4537"/>
    <lineage>
        <taxon>Eukaryota</taxon>
        <taxon>Viridiplantae</taxon>
        <taxon>Streptophyta</taxon>
        <taxon>Embryophyta</taxon>
        <taxon>Tracheophyta</taxon>
        <taxon>Spermatophyta</taxon>
        <taxon>Magnoliopsida</taxon>
        <taxon>Liliopsida</taxon>
        <taxon>Poales</taxon>
        <taxon>Poaceae</taxon>
        <taxon>BOP clade</taxon>
        <taxon>Oryzoideae</taxon>
        <taxon>Oryzeae</taxon>
        <taxon>Oryzinae</taxon>
        <taxon>Oryza</taxon>
    </lineage>
</organism>
<dbReference type="SUPFAM" id="SSF56112">
    <property type="entry name" value="Protein kinase-like (PK-like)"/>
    <property type="match status" value="2"/>
</dbReference>
<evidence type="ECO:0000256" key="5">
    <source>
        <dbReference type="ARBA" id="ARBA00022527"/>
    </source>
</evidence>
<evidence type="ECO:0000256" key="23">
    <source>
        <dbReference type="PROSITE-ProRule" id="PRU10141"/>
    </source>
</evidence>
<evidence type="ECO:0000256" key="7">
    <source>
        <dbReference type="ARBA" id="ARBA00022614"/>
    </source>
</evidence>
<dbReference type="InterPro" id="IPR058922">
    <property type="entry name" value="WHD_DRP"/>
</dbReference>
<sequence>MEISISATVVDEAMPVTASCSEMSPLLRQLYSLTDTINNLPGGEGVSEDEIQDFKIVLEGLRTNIEDLSAVERISLTAKRWMQEVRDLCYDTEDFLDRVMMNYGAGVGKSALIKPFNRIQSKQKKRHRQIAADFLGLKARAKGAGERFTRCVLPAQTIKANGEEASSSQQHPLPAELSSVLGVHGRIADRIDGLMDHLVKLLAFNAQQQFKVVSILGFAGVGKTTLARSLYHSYGARFECRAFLQVSRNPDLRGFLISMLSQIKAPRTHASSDVQDLFDNVKKHLQGKRYLIVIDGLWACTTWDIISRALPRDNCYSRIITTTQTEDVAKACCSYNSTDIFEMRPLNNNLQFSGLPFETTTMVANLLECNPMTVAQWRHLQNSIPSSLGTNSTAEGMNEILSLIYHILPHDLKTCLLHFNMYPEDYTIRKDDLVKQWVVEGFVHEVNGKDADVVAKIYFDELINRGLIQPVDINYNNEVLSCTVHHIVLDFIRYKSKEENFITIVDYFQARLGNLDKVRRLSVQFGSVKGAKIPAGSIRMSQIRSLVYFGFFKCVPSVAEYGLLRVLILNVWADKDKICFDLSSIQELFRLRYLKVACNVGIKFPSKIGRLQYLETLDLDARVVGFPLDIVELQNLLHVRLPRETNVPNGIDKMTSLRSLAYFQLSDSSRDNVLNLGKLTNLQDLRLTCSAIQTDRVVVNLECLWSIMEKFSKLTSLILDGGASTTSISCDGLSIFLSSPPPHLQNLELSPQTFVFPSLPEWIGELSKLCNLKIAVRHLPRNNIDILRRLTTLTVLSLSVQTTPADRIVFDKGFQAIRYFKFACTAPCLSFVEGAMVNAVRLKLVFNASSIKQYDLTSVCFQYLTSLKDISVKFGGTSSYLLSGRNAAESALVAAVSKHPSSPIVNVKWTVETPGITARKDSDELEVQEKEERSTAAQKGKHQTSKKQDVVKGKVKQDNNRMLRRSLAMKEPHARGVQEFTFKELLAATDNFAPNRLIGKDGFGSVYTGILPNEQHVAIRRPNEYRGMKEFHAQVTILPTLHHKNIIRLVGYCLGEVEEGFLIFEYMKNGSLFDHLHGPLPLSHPHSPVTVSLKTRIEILLGVSLAIDYLHNYVVPPVIHRDIKASNILLDSSWVPHLSDFDLAVSYDEEHCVESSVCGTAGYIDPEYFCTGALKPTSDVYSFGIVMLEVLTGWKPLCDWEKVKQETLNWEKEEEEVKQDMLNWKEAEEVVEVKQEEEEEDKHKGVITSLIEATLPFIKAGRLWKVLDKRMAAKPTPRQLQAADLVAWTAMHCVQREGRNRPAISYVVANLQSAFELVHCDESLTSNSCWEFGDRHGEMWSGLGQTATVAQLVGADVGGLVSMIMHAALTARQNKRECEQLARRVFMIGELLPHLEDSAVMRRPEVQGPLILLGGMLREAHELVTSCQGRSTVYQLVTAGRQADKFRVIQRKIDSYLLLFPFISHIDITRRLDRIHRELIPSDQPKPTLSSPSTGSQNHEAVVIQDVVIHGAGEAGEKINLAGLAAATNNFAPHREIGKGGFSAVYMTRLPDGREVAIKRIDSTSMEEDILREATILPSLRHKHIIRLFGWVSVRKKQQRQQQQPFWKKRKDNLVEHIFVYEYLKNGSLHDHLHDPSFSSSPLRASWKMRIKTLIGVAQAIEYLHCDAQWPVIHRDIKPSNILLDAAWAPRLSDFGMSIIWDEENNDGPANRVYGTFGYMDPEYYMTCVAKPTMDVYSFGVTMLEVLTGKRAVFNRKEEDMNKAFDSNAEAGVIPTNLVEAAVPRIEVGYISWMLDKRPEEDLGRSNYDALKIVADTAVRCVQLEGKDRPTISKVVANLQAALARGTRERSEKEDSTKTSTSNNDVAGVVSLDAGHSRPWILVNQHPEVRAPIGAVVKMLEREMDFSCLRGEPIGGEARSSRDIILISPAAAKHTPLDTPPRPCQRALRRPRDIHNTVGGIERRLRKSSWGLGMQVKGGIAERTRRGGFGCS</sequence>
<dbReference type="FunFam" id="1.10.10.10:FF:000322">
    <property type="entry name" value="Probable disease resistance protein At1g63360"/>
    <property type="match status" value="1"/>
</dbReference>
<evidence type="ECO:0000313" key="27">
    <source>
        <dbReference type="Proteomes" id="UP000026962"/>
    </source>
</evidence>
<dbReference type="Pfam" id="PF19584">
    <property type="entry name" value="MCAfunc"/>
    <property type="match status" value="1"/>
</dbReference>
<dbReference type="eggNOG" id="KOG4658">
    <property type="taxonomic scope" value="Eukaryota"/>
</dbReference>
<evidence type="ECO:0000256" key="3">
    <source>
        <dbReference type="ARBA" id="ARBA00012513"/>
    </source>
</evidence>
<dbReference type="InterPro" id="IPR032675">
    <property type="entry name" value="LRR_dom_sf"/>
</dbReference>
<keyword evidence="10" id="KW-0732">Signal</keyword>
<keyword evidence="17" id="KW-0175">Coiled coil</keyword>
<dbReference type="InterPro" id="IPR059179">
    <property type="entry name" value="MLKL-like_MCAfunc"/>
</dbReference>
<evidence type="ECO:0000256" key="10">
    <source>
        <dbReference type="ARBA" id="ARBA00022729"/>
    </source>
</evidence>
<keyword evidence="12 23" id="KW-0547">Nucleotide-binding</keyword>
<feature type="region of interest" description="Disordered" evidence="24">
    <location>
        <begin position="1844"/>
        <end position="1864"/>
    </location>
</feature>
<keyword evidence="7" id="KW-0433">Leucine-rich repeat</keyword>
<dbReference type="Pfam" id="PF23598">
    <property type="entry name" value="LRR_14"/>
    <property type="match status" value="1"/>
</dbReference>
<evidence type="ECO:0000256" key="6">
    <source>
        <dbReference type="ARBA" id="ARBA00022553"/>
    </source>
</evidence>
<dbReference type="FunFam" id="1.10.510.10:FF:000358">
    <property type="entry name" value="Putative leucine-rich repeat receptor-like serine/threonine-protein kinase"/>
    <property type="match status" value="1"/>
</dbReference>
<comment type="subcellular location">
    <subcellularLocation>
        <location evidence="1">Cell membrane</location>
        <topology evidence="1">Single-pass membrane protein</topology>
    </subcellularLocation>
</comment>
<dbReference type="InterPro" id="IPR045766">
    <property type="entry name" value="MCAfunc"/>
</dbReference>
<dbReference type="Pfam" id="PF23559">
    <property type="entry name" value="WHD_DRP"/>
    <property type="match status" value="1"/>
</dbReference>
<dbReference type="InterPro" id="IPR000719">
    <property type="entry name" value="Prot_kinase_dom"/>
</dbReference>
<evidence type="ECO:0000256" key="18">
    <source>
        <dbReference type="ARBA" id="ARBA00023136"/>
    </source>
</evidence>
<dbReference type="CDD" id="cd21037">
    <property type="entry name" value="MLKL_NTD"/>
    <property type="match status" value="1"/>
</dbReference>
<dbReference type="Pfam" id="PF00931">
    <property type="entry name" value="NB-ARC"/>
    <property type="match status" value="1"/>
</dbReference>
<feature type="domain" description="Protein kinase" evidence="25">
    <location>
        <begin position="992"/>
        <end position="1315"/>
    </location>
</feature>
<dbReference type="Gene3D" id="1.10.510.10">
    <property type="entry name" value="Transferase(Phosphotransferase) domain 1"/>
    <property type="match status" value="2"/>
</dbReference>
<dbReference type="InterPro" id="IPR017441">
    <property type="entry name" value="Protein_kinase_ATP_BS"/>
</dbReference>
<evidence type="ECO:0000256" key="9">
    <source>
        <dbReference type="ARBA" id="ARBA00022692"/>
    </source>
</evidence>